<dbReference type="Proteomes" id="UP000288716">
    <property type="component" value="Unassembled WGS sequence"/>
</dbReference>
<proteinExistence type="predicted"/>
<sequence>MDDLFEENFAFGDNDYSSSDEEDIEELLAETADFEKEMETERDVLFKGKRLAQCLRSQSASMPQSSSRNIDDEDDTSQESNSNDAILYDPKADGNDEKWVSSLRHTTITENMSKPADSDAVLNCPFCMSLLSLDCQRHEIYKTQYRAMFVFNCFVDFSQKMEFRGTKNRRKKHTVSSSPAETYHSVKCTVCGTQVAVYDKDDVYHFFNVLSSYS</sequence>
<protein>
    <submittedName>
        <fullName evidence="2">E2F-associated phosphoprotein-like protein</fullName>
    </submittedName>
</protein>
<comment type="caution">
    <text evidence="2">The sequence shown here is derived from an EMBL/GenBank/DDBJ whole genome shotgun (WGS) entry which is preliminary data.</text>
</comment>
<accession>A0A443SGX4</accession>
<dbReference type="VEuPathDB" id="VectorBase:LDEU005262"/>
<gene>
    <name evidence="2" type="ORF">B4U80_00626</name>
</gene>
<dbReference type="PANTHER" id="PTHR15967">
    <property type="entry name" value="E2F-ASSOCIATED PHOSPHOPROTEIN"/>
    <property type="match status" value="1"/>
</dbReference>
<feature type="region of interest" description="Disordered" evidence="1">
    <location>
        <begin position="56"/>
        <end position="93"/>
    </location>
</feature>
<organism evidence="2 3">
    <name type="scientific">Leptotrombidium deliense</name>
    <dbReference type="NCBI Taxonomy" id="299467"/>
    <lineage>
        <taxon>Eukaryota</taxon>
        <taxon>Metazoa</taxon>
        <taxon>Ecdysozoa</taxon>
        <taxon>Arthropoda</taxon>
        <taxon>Chelicerata</taxon>
        <taxon>Arachnida</taxon>
        <taxon>Acari</taxon>
        <taxon>Acariformes</taxon>
        <taxon>Trombidiformes</taxon>
        <taxon>Prostigmata</taxon>
        <taxon>Anystina</taxon>
        <taxon>Parasitengona</taxon>
        <taxon>Trombiculoidea</taxon>
        <taxon>Trombiculidae</taxon>
        <taxon>Leptotrombidium</taxon>
    </lineage>
</organism>
<dbReference type="Pfam" id="PF10238">
    <property type="entry name" value="Eapp_C"/>
    <property type="match status" value="1"/>
</dbReference>
<keyword evidence="3" id="KW-1185">Reference proteome</keyword>
<dbReference type="GO" id="GO:0005634">
    <property type="term" value="C:nucleus"/>
    <property type="evidence" value="ECO:0007669"/>
    <property type="project" value="TreeGrafter"/>
</dbReference>
<evidence type="ECO:0000313" key="3">
    <source>
        <dbReference type="Proteomes" id="UP000288716"/>
    </source>
</evidence>
<feature type="compositionally biased region" description="Low complexity" evidence="1">
    <location>
        <begin position="57"/>
        <end position="67"/>
    </location>
</feature>
<dbReference type="PANTHER" id="PTHR15967:SF0">
    <property type="entry name" value="E2F-ASSOCIATED PHOSPHOPROTEIN"/>
    <property type="match status" value="1"/>
</dbReference>
<dbReference type="STRING" id="299467.A0A443SGX4"/>
<evidence type="ECO:0000256" key="1">
    <source>
        <dbReference type="SAM" id="MobiDB-lite"/>
    </source>
</evidence>
<evidence type="ECO:0000313" key="2">
    <source>
        <dbReference type="EMBL" id="RWS26777.1"/>
    </source>
</evidence>
<reference evidence="2 3" key="1">
    <citation type="journal article" date="2018" name="Gigascience">
        <title>Genomes of trombidid mites reveal novel predicted allergens and laterally-transferred genes associated with secondary metabolism.</title>
        <authorList>
            <person name="Dong X."/>
            <person name="Chaisiri K."/>
            <person name="Xia D."/>
            <person name="Armstrong S.D."/>
            <person name="Fang Y."/>
            <person name="Donnelly M.J."/>
            <person name="Kadowaki T."/>
            <person name="McGarry J.W."/>
            <person name="Darby A.C."/>
            <person name="Makepeace B.L."/>
        </authorList>
    </citation>
    <scope>NUCLEOTIDE SEQUENCE [LARGE SCALE GENOMIC DNA]</scope>
    <source>
        <strain evidence="2">UoL-UT</strain>
    </source>
</reference>
<dbReference type="AlphaFoldDB" id="A0A443SGX4"/>
<dbReference type="InterPro" id="IPR019370">
    <property type="entry name" value="E2F-assoc_phosphoprotein"/>
</dbReference>
<dbReference type="EMBL" id="NCKV01002481">
    <property type="protein sequence ID" value="RWS26777.1"/>
    <property type="molecule type" value="Genomic_DNA"/>
</dbReference>
<dbReference type="OrthoDB" id="122464at2759"/>
<name>A0A443SGX4_9ACAR</name>